<evidence type="ECO:0000313" key="5">
    <source>
        <dbReference type="EMBL" id="KAJ7045116.1"/>
    </source>
</evidence>
<reference evidence="5" key="1">
    <citation type="submission" date="2023-03" db="EMBL/GenBank/DDBJ databases">
        <title>Massive genome expansion in bonnet fungi (Mycena s.s.) driven by repeated elements and novel gene families across ecological guilds.</title>
        <authorList>
            <consortium name="Lawrence Berkeley National Laboratory"/>
            <person name="Harder C.B."/>
            <person name="Miyauchi S."/>
            <person name="Viragh M."/>
            <person name="Kuo A."/>
            <person name="Thoen E."/>
            <person name="Andreopoulos B."/>
            <person name="Lu D."/>
            <person name="Skrede I."/>
            <person name="Drula E."/>
            <person name="Henrissat B."/>
            <person name="Morin E."/>
            <person name="Kohler A."/>
            <person name="Barry K."/>
            <person name="LaButti K."/>
            <person name="Morin E."/>
            <person name="Salamov A."/>
            <person name="Lipzen A."/>
            <person name="Mereny Z."/>
            <person name="Hegedus B."/>
            <person name="Baldrian P."/>
            <person name="Stursova M."/>
            <person name="Weitz H."/>
            <person name="Taylor A."/>
            <person name="Grigoriev I.V."/>
            <person name="Nagy L.G."/>
            <person name="Martin F."/>
            <person name="Kauserud H."/>
        </authorList>
    </citation>
    <scope>NUCLEOTIDE SEQUENCE</scope>
    <source>
        <strain evidence="5">CBHHK200</strain>
    </source>
</reference>
<proteinExistence type="predicted"/>
<evidence type="ECO:0000256" key="3">
    <source>
        <dbReference type="SAM" id="MobiDB-lite"/>
    </source>
</evidence>
<gene>
    <name evidence="5" type="ORF">C8F04DRAFT_1249559</name>
</gene>
<feature type="repeat" description="ANK" evidence="1">
    <location>
        <begin position="214"/>
        <end position="246"/>
    </location>
</feature>
<name>A0AAD6TGX5_9AGAR</name>
<sequence length="268" mass="29269">MPIRIAHQKVGNSFTPYNRPLDDPSGSGGSEDSLARSSSSGQRQRASQTARKSTTPRSRLEELDQTSSPHIPPLPADPGPLILCDLCPFPLQAPYTGVDLNQPIRDIMTICQHRFHYACYMRFLTTAPIGSRGSCPKCGGNLLTDHRYWVNVTTNAGNQCYTDMTKEVEERFAAVRLARQQILFDFLNSGNLNLAAPLLTGPYAVDVNYRTPSGGFTPLHVCATYNNVAGINLLLSHGADQHQKSDEGFMAIDYANANNALAAVTQLT</sequence>
<dbReference type="InterPro" id="IPR002110">
    <property type="entry name" value="Ankyrin_rpt"/>
</dbReference>
<dbReference type="PROSITE" id="PS50089">
    <property type="entry name" value="ZF_RING_2"/>
    <property type="match status" value="1"/>
</dbReference>
<organism evidence="5 6">
    <name type="scientific">Mycena alexandri</name>
    <dbReference type="NCBI Taxonomy" id="1745969"/>
    <lineage>
        <taxon>Eukaryota</taxon>
        <taxon>Fungi</taxon>
        <taxon>Dikarya</taxon>
        <taxon>Basidiomycota</taxon>
        <taxon>Agaricomycotina</taxon>
        <taxon>Agaricomycetes</taxon>
        <taxon>Agaricomycetidae</taxon>
        <taxon>Agaricales</taxon>
        <taxon>Marasmiineae</taxon>
        <taxon>Mycenaceae</taxon>
        <taxon>Mycena</taxon>
    </lineage>
</organism>
<dbReference type="Proteomes" id="UP001218188">
    <property type="component" value="Unassembled WGS sequence"/>
</dbReference>
<keyword evidence="2" id="KW-0862">Zinc</keyword>
<feature type="domain" description="RING-type" evidence="4">
    <location>
        <begin position="84"/>
        <end position="138"/>
    </location>
</feature>
<dbReference type="AlphaFoldDB" id="A0AAD6TGX5"/>
<dbReference type="EMBL" id="JARJCM010000005">
    <property type="protein sequence ID" value="KAJ7045116.1"/>
    <property type="molecule type" value="Genomic_DNA"/>
</dbReference>
<protein>
    <recommendedName>
        <fullName evidence="4">RING-type domain-containing protein</fullName>
    </recommendedName>
</protein>
<dbReference type="PROSITE" id="PS50088">
    <property type="entry name" value="ANK_REPEAT"/>
    <property type="match status" value="1"/>
</dbReference>
<keyword evidence="2" id="KW-0479">Metal-binding</keyword>
<feature type="region of interest" description="Disordered" evidence="3">
    <location>
        <begin position="1"/>
        <end position="74"/>
    </location>
</feature>
<dbReference type="InterPro" id="IPR036770">
    <property type="entry name" value="Ankyrin_rpt-contain_sf"/>
</dbReference>
<feature type="compositionally biased region" description="Low complexity" evidence="3">
    <location>
        <begin position="35"/>
        <end position="51"/>
    </location>
</feature>
<keyword evidence="6" id="KW-1185">Reference proteome</keyword>
<evidence type="ECO:0000313" key="6">
    <source>
        <dbReference type="Proteomes" id="UP001218188"/>
    </source>
</evidence>
<evidence type="ECO:0000259" key="4">
    <source>
        <dbReference type="PROSITE" id="PS50089"/>
    </source>
</evidence>
<keyword evidence="1" id="KW-0040">ANK repeat</keyword>
<dbReference type="Pfam" id="PF00023">
    <property type="entry name" value="Ank"/>
    <property type="match status" value="1"/>
</dbReference>
<comment type="caution">
    <text evidence="5">The sequence shown here is derived from an EMBL/GenBank/DDBJ whole genome shotgun (WGS) entry which is preliminary data.</text>
</comment>
<dbReference type="InterPro" id="IPR001841">
    <property type="entry name" value="Znf_RING"/>
</dbReference>
<accession>A0AAD6TGX5</accession>
<dbReference type="PROSITE" id="PS50297">
    <property type="entry name" value="ANK_REP_REGION"/>
    <property type="match status" value="1"/>
</dbReference>
<dbReference type="SMART" id="SM00248">
    <property type="entry name" value="ANK"/>
    <property type="match status" value="1"/>
</dbReference>
<dbReference type="Gene3D" id="1.25.40.20">
    <property type="entry name" value="Ankyrin repeat-containing domain"/>
    <property type="match status" value="1"/>
</dbReference>
<dbReference type="InterPro" id="IPR013083">
    <property type="entry name" value="Znf_RING/FYVE/PHD"/>
</dbReference>
<evidence type="ECO:0000256" key="1">
    <source>
        <dbReference type="PROSITE-ProRule" id="PRU00023"/>
    </source>
</evidence>
<dbReference type="SUPFAM" id="SSF57850">
    <property type="entry name" value="RING/U-box"/>
    <property type="match status" value="1"/>
</dbReference>
<keyword evidence="2" id="KW-0863">Zinc-finger</keyword>
<dbReference type="Gene3D" id="3.30.40.10">
    <property type="entry name" value="Zinc/RING finger domain, C3HC4 (zinc finger)"/>
    <property type="match status" value="1"/>
</dbReference>
<evidence type="ECO:0000256" key="2">
    <source>
        <dbReference type="PROSITE-ProRule" id="PRU00175"/>
    </source>
</evidence>
<dbReference type="SUPFAM" id="SSF48403">
    <property type="entry name" value="Ankyrin repeat"/>
    <property type="match status" value="1"/>
</dbReference>
<dbReference type="GO" id="GO:0008270">
    <property type="term" value="F:zinc ion binding"/>
    <property type="evidence" value="ECO:0007669"/>
    <property type="project" value="UniProtKB-KW"/>
</dbReference>